<keyword evidence="2" id="KW-0663">Pyridoxal phosphate</keyword>
<dbReference type="CDD" id="cd00609">
    <property type="entry name" value="AAT_like"/>
    <property type="match status" value="1"/>
</dbReference>
<dbReference type="Gene3D" id="3.90.1150.10">
    <property type="entry name" value="Aspartate Aminotransferase, domain 1"/>
    <property type="match status" value="1"/>
</dbReference>
<dbReference type="Pfam" id="PF00155">
    <property type="entry name" value="Aminotran_1_2"/>
    <property type="match status" value="1"/>
</dbReference>
<keyword evidence="7" id="KW-0032">Aminotransferase</keyword>
<protein>
    <submittedName>
        <fullName evidence="7">PLP-dependent aminotransferase family protein</fullName>
    </submittedName>
</protein>
<evidence type="ECO:0000313" key="8">
    <source>
        <dbReference type="Proteomes" id="UP001500368"/>
    </source>
</evidence>
<dbReference type="GO" id="GO:0008483">
    <property type="term" value="F:transaminase activity"/>
    <property type="evidence" value="ECO:0007669"/>
    <property type="project" value="UniProtKB-KW"/>
</dbReference>
<keyword evidence="3" id="KW-0805">Transcription regulation</keyword>
<name>A0ABP9FX95_9MICC</name>
<organism evidence="7 8">
    <name type="scientific">Nesterenkonia rhizosphaerae</name>
    <dbReference type="NCBI Taxonomy" id="1348272"/>
    <lineage>
        <taxon>Bacteria</taxon>
        <taxon>Bacillati</taxon>
        <taxon>Actinomycetota</taxon>
        <taxon>Actinomycetes</taxon>
        <taxon>Micrococcales</taxon>
        <taxon>Micrococcaceae</taxon>
        <taxon>Nesterenkonia</taxon>
    </lineage>
</organism>
<evidence type="ECO:0000256" key="1">
    <source>
        <dbReference type="ARBA" id="ARBA00005384"/>
    </source>
</evidence>
<keyword evidence="5" id="KW-0804">Transcription</keyword>
<evidence type="ECO:0000259" key="6">
    <source>
        <dbReference type="PROSITE" id="PS50949"/>
    </source>
</evidence>
<dbReference type="InterPro" id="IPR000524">
    <property type="entry name" value="Tscrpt_reg_HTH_GntR"/>
</dbReference>
<dbReference type="InterPro" id="IPR051446">
    <property type="entry name" value="HTH_trans_reg/aminotransferase"/>
</dbReference>
<dbReference type="InterPro" id="IPR015424">
    <property type="entry name" value="PyrdxlP-dep_Trfase"/>
</dbReference>
<reference evidence="8" key="1">
    <citation type="journal article" date="2019" name="Int. J. Syst. Evol. Microbiol.">
        <title>The Global Catalogue of Microorganisms (GCM) 10K type strain sequencing project: providing services to taxonomists for standard genome sequencing and annotation.</title>
        <authorList>
            <consortium name="The Broad Institute Genomics Platform"/>
            <consortium name="The Broad Institute Genome Sequencing Center for Infectious Disease"/>
            <person name="Wu L."/>
            <person name="Ma J."/>
        </authorList>
    </citation>
    <scope>NUCLEOTIDE SEQUENCE [LARGE SCALE GENOMIC DNA]</scope>
    <source>
        <strain evidence="8">JCM 19129</strain>
    </source>
</reference>
<sequence length="448" mass="47282">MTEYGASPVTVQKALRSLASLGLVETRPGVGTFVRASRAPRPHDYSWQTAALGPRNAASPQLASALRIASGDTYDLGSGFPDPSLLPERLVRSAFARAARSRATLSWPSAVGLADLRAWFASELAAQTAPGVSAPTAGDVIILAGSQSGLSAAFRALVGPGKPLLIESPTYWGAILAATQANVQLVPVPSSAEGPDPEALDRAFTQTGARAFYAQPSFANPHGALWSQPLREQVLSTVQRHGAFVIEDDWAHDFAIDAHPRPLAAQDDGGHVVYLRSLTKSVSPAVRVGAVIARGPARERLLHVTQSESVFVSAVLQAAALEVVTSSAWRTHLRSMSQQLGARRDLLAQALAENAPLVQLDHLPRGGLHLWARLPEAADLAAVVAGLQRAGVSVVPGHELFPAEPTAPYLRLTFAGPDPGNYVHAAQALHEVLHEVLQNSSQGTHLPL</sequence>
<accession>A0ABP9FX95</accession>
<dbReference type="InterPro" id="IPR036390">
    <property type="entry name" value="WH_DNA-bd_sf"/>
</dbReference>
<dbReference type="Gene3D" id="1.10.10.10">
    <property type="entry name" value="Winged helix-like DNA-binding domain superfamily/Winged helix DNA-binding domain"/>
    <property type="match status" value="1"/>
</dbReference>
<dbReference type="Gene3D" id="3.40.640.10">
    <property type="entry name" value="Type I PLP-dependent aspartate aminotransferase-like (Major domain)"/>
    <property type="match status" value="1"/>
</dbReference>
<feature type="domain" description="HTH gntR-type" evidence="6">
    <location>
        <begin position="1"/>
        <end position="37"/>
    </location>
</feature>
<evidence type="ECO:0000256" key="2">
    <source>
        <dbReference type="ARBA" id="ARBA00022898"/>
    </source>
</evidence>
<evidence type="ECO:0000256" key="3">
    <source>
        <dbReference type="ARBA" id="ARBA00023015"/>
    </source>
</evidence>
<dbReference type="PROSITE" id="PS50949">
    <property type="entry name" value="HTH_GNTR"/>
    <property type="match status" value="1"/>
</dbReference>
<dbReference type="Pfam" id="PF00392">
    <property type="entry name" value="GntR"/>
    <property type="match status" value="1"/>
</dbReference>
<dbReference type="PANTHER" id="PTHR46577">
    <property type="entry name" value="HTH-TYPE TRANSCRIPTIONAL REGULATORY PROTEIN GABR"/>
    <property type="match status" value="1"/>
</dbReference>
<keyword evidence="4" id="KW-0238">DNA-binding</keyword>
<dbReference type="SUPFAM" id="SSF53383">
    <property type="entry name" value="PLP-dependent transferases"/>
    <property type="match status" value="1"/>
</dbReference>
<comment type="similarity">
    <text evidence="1">In the C-terminal section; belongs to the class-I pyridoxal-phosphate-dependent aminotransferase family.</text>
</comment>
<evidence type="ECO:0000256" key="5">
    <source>
        <dbReference type="ARBA" id="ARBA00023163"/>
    </source>
</evidence>
<keyword evidence="7" id="KW-0808">Transferase</keyword>
<gene>
    <name evidence="7" type="ORF">GCM10025790_16190</name>
</gene>
<dbReference type="PANTHER" id="PTHR46577:SF1">
    <property type="entry name" value="HTH-TYPE TRANSCRIPTIONAL REGULATORY PROTEIN GABR"/>
    <property type="match status" value="1"/>
</dbReference>
<comment type="caution">
    <text evidence="7">The sequence shown here is derived from an EMBL/GenBank/DDBJ whole genome shotgun (WGS) entry which is preliminary data.</text>
</comment>
<evidence type="ECO:0000256" key="4">
    <source>
        <dbReference type="ARBA" id="ARBA00023125"/>
    </source>
</evidence>
<dbReference type="InterPro" id="IPR015422">
    <property type="entry name" value="PyrdxlP-dep_Trfase_small"/>
</dbReference>
<dbReference type="InterPro" id="IPR036388">
    <property type="entry name" value="WH-like_DNA-bd_sf"/>
</dbReference>
<evidence type="ECO:0000313" key="7">
    <source>
        <dbReference type="EMBL" id="GAA4920788.1"/>
    </source>
</evidence>
<keyword evidence="8" id="KW-1185">Reference proteome</keyword>
<dbReference type="Proteomes" id="UP001500368">
    <property type="component" value="Unassembled WGS sequence"/>
</dbReference>
<dbReference type="InterPro" id="IPR015421">
    <property type="entry name" value="PyrdxlP-dep_Trfase_major"/>
</dbReference>
<dbReference type="SUPFAM" id="SSF46785">
    <property type="entry name" value="Winged helix' DNA-binding domain"/>
    <property type="match status" value="1"/>
</dbReference>
<proteinExistence type="inferred from homology"/>
<dbReference type="EMBL" id="BAABLW010000007">
    <property type="protein sequence ID" value="GAA4920788.1"/>
    <property type="molecule type" value="Genomic_DNA"/>
</dbReference>
<dbReference type="InterPro" id="IPR004839">
    <property type="entry name" value="Aminotransferase_I/II_large"/>
</dbReference>